<dbReference type="Proteomes" id="UP000178319">
    <property type="component" value="Unassembled WGS sequence"/>
</dbReference>
<protein>
    <submittedName>
        <fullName evidence="1">Uncharacterized protein</fullName>
    </submittedName>
</protein>
<evidence type="ECO:0000313" key="1">
    <source>
        <dbReference type="EMBL" id="OGY11383.1"/>
    </source>
</evidence>
<evidence type="ECO:0000313" key="2">
    <source>
        <dbReference type="Proteomes" id="UP000178319"/>
    </source>
</evidence>
<gene>
    <name evidence="1" type="ORF">A3D26_02675</name>
</gene>
<proteinExistence type="predicted"/>
<organism evidence="1 2">
    <name type="scientific">Candidatus Blackburnbacteria bacterium RIFCSPHIGHO2_02_FULL_44_20</name>
    <dbReference type="NCBI Taxonomy" id="1797516"/>
    <lineage>
        <taxon>Bacteria</taxon>
        <taxon>Candidatus Blackburniibacteriota</taxon>
    </lineage>
</organism>
<sequence length="746" mass="83337">MTALSERYLGIRETGTFFMPDGRGTSAQPEGVPHIVKQVTTHLGLIAALQDAVKGEKPIPFGYVELYPGKGGELEKLLEIVERWPTKLVEERMKTIRSTMPQGENVFVRWVGAQLLKLDPIRKLVRGKPHKDPAQRVPGLTKPQFHKLLTTFCEDLHAELRTPTAWVEPAPPGEVLLEKTLEDALTIMGLCDEPGNVVTQLTNTLALCLYGLRTSTEIPTNIYKPNHDLTIPKSLLDILNTLKYKESEYVFYSWLDTKISTSKENAQAATVFLKAIIGTTIGQDVESLTDLWKPPTAIKGREAEILFQPFIALRNSIAKLQISLRKQAWAQDLELELKLVERQLKQRYGEVFSYAYRTSLVTADKKSLVPRPEDFAQFAALSIHEAENAGLSDREIAKALVKAAESARIDNIGPLTNLIITYFPHLVRDIGREAMRAGLIPFPHAARYAAEKLRINPWKDIADVDLSKVVKPGVRIFRIYFFPGSFAPWTKGHEDLVWCGNAHLKSLPQTTSDGKPIQRAIIILPIVRTQNVEGYEKSTAHVGPIRIRTGSILLGSGYEFDRSEVMMTTALQPDPTKTDMSQRMVITANNIQAQLWNDLNKAGRDPDVELECYQLMGPEECVWENGGRDLAPRERQPERVTRPGAILVSRPGSTHTTIRNFQAISRHTGIETVIITAGTYSGSSAVRKELAEGTKPHALKETSLPYAIQHWGKEAVGGRERGLSTDEIIPSVTHINNEVLREYAPR</sequence>
<name>A0A1G1V7R4_9BACT</name>
<reference evidence="1 2" key="1">
    <citation type="journal article" date="2016" name="Nat. Commun.">
        <title>Thousands of microbial genomes shed light on interconnected biogeochemical processes in an aquifer system.</title>
        <authorList>
            <person name="Anantharaman K."/>
            <person name="Brown C.T."/>
            <person name="Hug L.A."/>
            <person name="Sharon I."/>
            <person name="Castelle C.J."/>
            <person name="Probst A.J."/>
            <person name="Thomas B.C."/>
            <person name="Singh A."/>
            <person name="Wilkins M.J."/>
            <person name="Karaoz U."/>
            <person name="Brodie E.L."/>
            <person name="Williams K.H."/>
            <person name="Hubbard S.S."/>
            <person name="Banfield J.F."/>
        </authorList>
    </citation>
    <scope>NUCLEOTIDE SEQUENCE [LARGE SCALE GENOMIC DNA]</scope>
</reference>
<dbReference type="EMBL" id="MHBZ01000019">
    <property type="protein sequence ID" value="OGY11383.1"/>
    <property type="molecule type" value="Genomic_DNA"/>
</dbReference>
<comment type="caution">
    <text evidence="1">The sequence shown here is derived from an EMBL/GenBank/DDBJ whole genome shotgun (WGS) entry which is preliminary data.</text>
</comment>
<dbReference type="AlphaFoldDB" id="A0A1G1V7R4"/>
<accession>A0A1G1V7R4</accession>